<dbReference type="Proteomes" id="UP000607653">
    <property type="component" value="Unassembled WGS sequence"/>
</dbReference>
<comment type="caution">
    <text evidence="1">The sequence shown here is derived from an EMBL/GenBank/DDBJ whole genome shotgun (WGS) entry which is preliminary data.</text>
</comment>
<dbReference type="EMBL" id="DUZY01000001">
    <property type="protein sequence ID" value="DAD18408.1"/>
    <property type="molecule type" value="Genomic_DNA"/>
</dbReference>
<organism evidence="1 2">
    <name type="scientific">Nelumbo nucifera</name>
    <name type="common">Sacred lotus</name>
    <dbReference type="NCBI Taxonomy" id="4432"/>
    <lineage>
        <taxon>Eukaryota</taxon>
        <taxon>Viridiplantae</taxon>
        <taxon>Streptophyta</taxon>
        <taxon>Embryophyta</taxon>
        <taxon>Tracheophyta</taxon>
        <taxon>Spermatophyta</taxon>
        <taxon>Magnoliopsida</taxon>
        <taxon>Proteales</taxon>
        <taxon>Nelumbonaceae</taxon>
        <taxon>Nelumbo</taxon>
    </lineage>
</organism>
<reference evidence="1 2" key="1">
    <citation type="journal article" date="2020" name="Mol. Biol. Evol.">
        <title>Distinct Expression and Methylation Patterns for Genes with Different Fates following a Single Whole-Genome Duplication in Flowering Plants.</title>
        <authorList>
            <person name="Shi T."/>
            <person name="Rahmani R.S."/>
            <person name="Gugger P.F."/>
            <person name="Wang M."/>
            <person name="Li H."/>
            <person name="Zhang Y."/>
            <person name="Li Z."/>
            <person name="Wang Q."/>
            <person name="Van de Peer Y."/>
            <person name="Marchal K."/>
            <person name="Chen J."/>
        </authorList>
    </citation>
    <scope>NUCLEOTIDE SEQUENCE [LARGE SCALE GENOMIC DNA]</scope>
    <source>
        <tissue evidence="1">Leaf</tissue>
    </source>
</reference>
<dbReference type="SUPFAM" id="SSF53098">
    <property type="entry name" value="Ribonuclease H-like"/>
    <property type="match status" value="1"/>
</dbReference>
<protein>
    <submittedName>
        <fullName evidence="1">Uncharacterized protein</fullName>
    </submittedName>
</protein>
<evidence type="ECO:0000313" key="1">
    <source>
        <dbReference type="EMBL" id="DAD18408.1"/>
    </source>
</evidence>
<proteinExistence type="predicted"/>
<dbReference type="InterPro" id="IPR012337">
    <property type="entry name" value="RNaseH-like_sf"/>
</dbReference>
<sequence length="155" mass="18004">MTMPTFWNNIIFTPKVCSPLVRVLRLVDHGNKPSIGYIYEAMDRAKEAIASAFSGNEEKYKHIFKIIDKRWECQLHQPLHAAGLYLNPEFYYDDDERIDSDEEIITGLYKVIELFEKDKNKINAITDEISKYKNAEGVFGLDMAIWQRKVKAPGK</sequence>
<dbReference type="AlphaFoldDB" id="A0A822XLK0"/>
<gene>
    <name evidence="1" type="ORF">HUJ06_019871</name>
</gene>
<evidence type="ECO:0000313" key="2">
    <source>
        <dbReference type="Proteomes" id="UP000607653"/>
    </source>
</evidence>
<accession>A0A822XLK0</accession>
<keyword evidence="2" id="KW-1185">Reference proteome</keyword>
<name>A0A822XLK0_NELNU</name>